<sequence>MAGCDDESRRRLMMTKRNATRRRRRSGGRRSWNRAVVAVGGSPGEGDGQKFGRKLEEIKDKNQVDDEDKKRCTMIDRFQENGRGRHRRKLRDPKDERAWVHDGLKEMNLHETHNSETHF</sequence>
<dbReference type="EnsemblPlants" id="Ma09_t03000.1">
    <property type="protein sequence ID" value="Ma09_p03000.1"/>
    <property type="gene ID" value="Ma09_g03000"/>
</dbReference>
<dbReference type="EMBL" id="HG996474">
    <property type="protein sequence ID" value="CAG1834044.1"/>
    <property type="molecule type" value="Genomic_DNA"/>
</dbReference>
<dbReference type="Gramene" id="Ma09_t03000.1">
    <property type="protein sequence ID" value="Ma09_p03000.1"/>
    <property type="gene ID" value="Ma09_g03000"/>
</dbReference>
<proteinExistence type="predicted"/>
<evidence type="ECO:0000256" key="1">
    <source>
        <dbReference type="SAM" id="MobiDB-lite"/>
    </source>
</evidence>
<name>A0A804KFB5_MUSAM</name>
<protein>
    <submittedName>
        <fullName evidence="2">(wild Malaysian banana) hypothetical protein</fullName>
    </submittedName>
</protein>
<dbReference type="InParanoid" id="A0A804KFB5"/>
<dbReference type="AlphaFoldDB" id="A0A804KFB5"/>
<evidence type="ECO:0000313" key="2">
    <source>
        <dbReference type="EMBL" id="CAG1834044.1"/>
    </source>
</evidence>
<evidence type="ECO:0000313" key="4">
    <source>
        <dbReference type="Proteomes" id="UP000012960"/>
    </source>
</evidence>
<reference evidence="3" key="2">
    <citation type="submission" date="2021-05" db="UniProtKB">
        <authorList>
            <consortium name="EnsemblPlants"/>
        </authorList>
    </citation>
    <scope>IDENTIFICATION</scope>
    <source>
        <strain evidence="3">subsp. malaccensis</strain>
    </source>
</reference>
<feature type="compositionally biased region" description="Basic and acidic residues" evidence="1">
    <location>
        <begin position="1"/>
        <end position="10"/>
    </location>
</feature>
<feature type="compositionally biased region" description="Basic residues" evidence="1">
    <location>
        <begin position="11"/>
        <end position="32"/>
    </location>
</feature>
<reference evidence="2" key="1">
    <citation type="submission" date="2021-03" db="EMBL/GenBank/DDBJ databases">
        <authorList>
            <consortium name="Genoscope - CEA"/>
            <person name="William W."/>
        </authorList>
    </citation>
    <scope>NUCLEOTIDE SEQUENCE</scope>
    <source>
        <strain evidence="2">Doubled-haploid Pahang</strain>
    </source>
</reference>
<organism evidence="3 4">
    <name type="scientific">Musa acuminata subsp. malaccensis</name>
    <name type="common">Wild banana</name>
    <name type="synonym">Musa malaccensis</name>
    <dbReference type="NCBI Taxonomy" id="214687"/>
    <lineage>
        <taxon>Eukaryota</taxon>
        <taxon>Viridiplantae</taxon>
        <taxon>Streptophyta</taxon>
        <taxon>Embryophyta</taxon>
        <taxon>Tracheophyta</taxon>
        <taxon>Spermatophyta</taxon>
        <taxon>Magnoliopsida</taxon>
        <taxon>Liliopsida</taxon>
        <taxon>Zingiberales</taxon>
        <taxon>Musaceae</taxon>
        <taxon>Musa</taxon>
    </lineage>
</organism>
<dbReference type="Proteomes" id="UP000012960">
    <property type="component" value="Unplaced"/>
</dbReference>
<accession>A0A804KFB5</accession>
<feature type="region of interest" description="Disordered" evidence="1">
    <location>
        <begin position="1"/>
        <end position="50"/>
    </location>
</feature>
<keyword evidence="4" id="KW-1185">Reference proteome</keyword>
<gene>
    <name evidence="2" type="ORF">GSMUA_221490.1</name>
</gene>
<evidence type="ECO:0000313" key="3">
    <source>
        <dbReference type="EnsemblPlants" id="Ma09_p03000.1"/>
    </source>
</evidence>